<gene>
    <name evidence="1" type="ORF">ABJI51_02870</name>
</gene>
<organism evidence="1 2">
    <name type="scientific">Amycolatopsis melonis</name>
    <dbReference type="NCBI Taxonomy" id="3156488"/>
    <lineage>
        <taxon>Bacteria</taxon>
        <taxon>Bacillati</taxon>
        <taxon>Actinomycetota</taxon>
        <taxon>Actinomycetes</taxon>
        <taxon>Pseudonocardiales</taxon>
        <taxon>Pseudonocardiaceae</taxon>
        <taxon>Amycolatopsis</taxon>
    </lineage>
</organism>
<accession>A0ABV0L6S7</accession>
<dbReference type="Proteomes" id="UP001440984">
    <property type="component" value="Unassembled WGS sequence"/>
</dbReference>
<proteinExistence type="predicted"/>
<reference evidence="1 2" key="1">
    <citation type="submission" date="2024-05" db="EMBL/GenBank/DDBJ databases">
        <authorList>
            <person name="Zhao H."/>
            <person name="Xu Y."/>
            <person name="Lin S."/>
            <person name="Spain J.C."/>
            <person name="Zhou N.-Y."/>
        </authorList>
    </citation>
    <scope>NUCLEOTIDE SEQUENCE [LARGE SCALE GENOMIC DNA]</scope>
    <source>
        <strain evidence="1 2">NEAU-NG30</strain>
    </source>
</reference>
<keyword evidence="2" id="KW-1185">Reference proteome</keyword>
<evidence type="ECO:0000313" key="1">
    <source>
        <dbReference type="EMBL" id="MEQ0558000.1"/>
    </source>
</evidence>
<protein>
    <submittedName>
        <fullName evidence="1">Uncharacterized protein</fullName>
    </submittedName>
</protein>
<comment type="caution">
    <text evidence="1">The sequence shown here is derived from an EMBL/GenBank/DDBJ whole genome shotgun (WGS) entry which is preliminary data.</text>
</comment>
<dbReference type="RefSeq" id="WP_348947328.1">
    <property type="nucleotide sequence ID" value="NZ_JBDZYD010000001.1"/>
</dbReference>
<name>A0ABV0L6S7_9PSEU</name>
<dbReference type="EMBL" id="JBDZYD010000001">
    <property type="protein sequence ID" value="MEQ0558000.1"/>
    <property type="molecule type" value="Genomic_DNA"/>
</dbReference>
<sequence>MLTFGMQYAIARSPAPVGLPLSRFFAGKAFGVLKFAEAVQRT</sequence>
<evidence type="ECO:0000313" key="2">
    <source>
        <dbReference type="Proteomes" id="UP001440984"/>
    </source>
</evidence>